<protein>
    <recommendedName>
        <fullName evidence="3">Replicative helicase inhibitor G39P N-terminal domain-containing protein</fullName>
    </recommendedName>
</protein>
<organism evidence="1 2">
    <name type="scientific">Salinicola rhizosphaerae</name>
    <dbReference type="NCBI Taxonomy" id="1443141"/>
    <lineage>
        <taxon>Bacteria</taxon>
        <taxon>Pseudomonadati</taxon>
        <taxon>Pseudomonadota</taxon>
        <taxon>Gammaproteobacteria</taxon>
        <taxon>Oceanospirillales</taxon>
        <taxon>Halomonadaceae</taxon>
        <taxon>Salinicola</taxon>
    </lineage>
</organism>
<sequence>MRQAGQDRPTTPISGPVTAESIDTLFVALDQLYGRHWRHRAKEAGWGSEIEGQFVPFDADGEWLQALQHLTEAHIRSGLLALDEQAERAVAEARTAWPPDSPMMFAKACRVRPETLGWPTREEAWRLIEQNAFTGAPVEHEAVLAAMTTVDKDAFRVATYAELEQHRRLFLKSYEGVVNRAIAGQPIRTRAALESRENVSRAELAMRASEEKAAKLAAEQRGPGGIAGLRAALNH</sequence>
<gene>
    <name evidence="1" type="ORF">GCM10009038_31850</name>
</gene>
<reference evidence="2" key="1">
    <citation type="journal article" date="2019" name="Int. J. Syst. Evol. Microbiol.">
        <title>The Global Catalogue of Microorganisms (GCM) 10K type strain sequencing project: providing services to taxonomists for standard genome sequencing and annotation.</title>
        <authorList>
            <consortium name="The Broad Institute Genomics Platform"/>
            <consortium name="The Broad Institute Genome Sequencing Center for Infectious Disease"/>
            <person name="Wu L."/>
            <person name="Ma J."/>
        </authorList>
    </citation>
    <scope>NUCLEOTIDE SEQUENCE [LARGE SCALE GENOMIC DNA]</scope>
    <source>
        <strain evidence="2">KCTC 32998</strain>
    </source>
</reference>
<dbReference type="RefSeq" id="WP_189445710.1">
    <property type="nucleotide sequence ID" value="NZ_BMZI01000007.1"/>
</dbReference>
<keyword evidence="2" id="KW-1185">Reference proteome</keyword>
<evidence type="ECO:0000313" key="2">
    <source>
        <dbReference type="Proteomes" id="UP000646745"/>
    </source>
</evidence>
<dbReference type="Proteomes" id="UP000646745">
    <property type="component" value="Unassembled WGS sequence"/>
</dbReference>
<comment type="caution">
    <text evidence="1">The sequence shown here is derived from an EMBL/GenBank/DDBJ whole genome shotgun (WGS) entry which is preliminary data.</text>
</comment>
<evidence type="ECO:0000313" key="1">
    <source>
        <dbReference type="EMBL" id="GHB30686.1"/>
    </source>
</evidence>
<accession>A0ABQ3EDM0</accession>
<evidence type="ECO:0008006" key="3">
    <source>
        <dbReference type="Google" id="ProtNLM"/>
    </source>
</evidence>
<dbReference type="EMBL" id="BMZI01000007">
    <property type="protein sequence ID" value="GHB30686.1"/>
    <property type="molecule type" value="Genomic_DNA"/>
</dbReference>
<proteinExistence type="predicted"/>
<name>A0ABQ3EDM0_9GAMM</name>